<evidence type="ECO:0000256" key="5">
    <source>
        <dbReference type="ARBA" id="ARBA00048015"/>
    </source>
</evidence>
<dbReference type="Proteomes" id="UP001652663">
    <property type="component" value="Chromosome 2"/>
</dbReference>
<dbReference type="Pfam" id="PF00068">
    <property type="entry name" value="Phospholip_A2_1"/>
    <property type="match status" value="1"/>
</dbReference>
<dbReference type="InterPro" id="IPR033113">
    <property type="entry name" value="PLA2_histidine"/>
</dbReference>
<dbReference type="PROSITE" id="PS00118">
    <property type="entry name" value="PA2_HIS"/>
    <property type="match status" value="1"/>
</dbReference>
<comment type="subcellular location">
    <subcellularLocation>
        <location evidence="1">Secreted</location>
    </subcellularLocation>
</comment>
<feature type="domain" description="Phospholipase A2-like central" evidence="12">
    <location>
        <begin position="100"/>
        <end position="200"/>
    </location>
</feature>
<comment type="similarity">
    <text evidence="2 10">Belongs to the phospholipase A2 family.</text>
</comment>
<dbReference type="InterPro" id="IPR036444">
    <property type="entry name" value="PLipase_A2_dom_sf"/>
</dbReference>
<dbReference type="SMART" id="SM00085">
    <property type="entry name" value="PA2c"/>
    <property type="match status" value="1"/>
</dbReference>
<evidence type="ECO:0000313" key="13">
    <source>
        <dbReference type="Proteomes" id="UP001652663"/>
    </source>
</evidence>
<dbReference type="GeneID" id="109574345"/>
<evidence type="ECO:0000313" key="14">
    <source>
        <dbReference type="RefSeq" id="XP_070633748.1"/>
    </source>
</evidence>
<keyword evidence="13" id="KW-1185">Reference proteome</keyword>
<dbReference type="RefSeq" id="XP_070633748.1">
    <property type="nucleotide sequence ID" value="XM_070777647.1"/>
</dbReference>
<accession>A0ABM4RDY5</accession>
<evidence type="ECO:0000256" key="3">
    <source>
        <dbReference type="ARBA" id="ARBA00022525"/>
    </source>
</evidence>
<comment type="catalytic activity">
    <reaction evidence="9">
        <text>1-hexadecanoyl-2-(9Z,12Z-octadecadienoyl)-sn-glycero-3-phosphoethanolamine + H2O = 1-hexadecanoyl-sn-glycero-3-phosphoethanolamine + (9Z,12Z)-octadecadienoate + H(+)</text>
        <dbReference type="Rhea" id="RHEA:40815"/>
        <dbReference type="ChEBI" id="CHEBI:15377"/>
        <dbReference type="ChEBI" id="CHEBI:15378"/>
        <dbReference type="ChEBI" id="CHEBI:30245"/>
        <dbReference type="ChEBI" id="CHEBI:73004"/>
        <dbReference type="ChEBI" id="CHEBI:73008"/>
    </reaction>
    <physiologicalReaction direction="left-to-right" evidence="9">
        <dbReference type="Rhea" id="RHEA:40816"/>
    </physiologicalReaction>
</comment>
<dbReference type="Gene3D" id="1.20.90.10">
    <property type="entry name" value="Phospholipase A2 domain"/>
    <property type="match status" value="1"/>
</dbReference>
<keyword evidence="3" id="KW-0964">Secreted</keyword>
<evidence type="ECO:0000256" key="11">
    <source>
        <dbReference type="SAM" id="MobiDB-lite"/>
    </source>
</evidence>
<dbReference type="PROSITE" id="PS00119">
    <property type="entry name" value="PA2_ASP"/>
    <property type="match status" value="1"/>
</dbReference>
<feature type="region of interest" description="Disordered" evidence="11">
    <location>
        <begin position="24"/>
        <end position="47"/>
    </location>
</feature>
<sequence length="206" mass="22803">MWEEGQERASRKCQLTWVKEHWSGGGSERVPASARVTGRPPVPQSASGLYCPARRTWPNGFQGPSASAEPGNRPIPATDFIGQSPRQQRKVWSWRLGPPELLGNEGLRGSRGLCLLPCCLAHDCCYERVKHLGCQPVLNGYQFRVVNGTVICECALGPGVSCLCGLRACECDTQSAYCFRENLPTYEKNFKQLSSRPHCGKHRPQC</sequence>
<evidence type="ECO:0000256" key="6">
    <source>
        <dbReference type="ARBA" id="ARBA00048221"/>
    </source>
</evidence>
<comment type="catalytic activity">
    <reaction evidence="6">
        <text>N-hexadecanoyl-1,2-di-(9Z-octadecenoyl)-sn-glycero-3-phosphoethanolamine + H2O = N-hexadecanoyl-1-(9Z-octadecenoyl)-sn-glycero-3-phosphoethanolamine + (9Z)-octadecenoate + H(+)</text>
        <dbReference type="Rhea" id="RHEA:45424"/>
        <dbReference type="ChEBI" id="CHEBI:15377"/>
        <dbReference type="ChEBI" id="CHEBI:15378"/>
        <dbReference type="ChEBI" id="CHEBI:30823"/>
        <dbReference type="ChEBI" id="CHEBI:78097"/>
        <dbReference type="ChEBI" id="CHEBI:85217"/>
    </reaction>
    <physiologicalReaction direction="left-to-right" evidence="6">
        <dbReference type="Rhea" id="RHEA:45425"/>
    </physiologicalReaction>
</comment>
<evidence type="ECO:0000256" key="8">
    <source>
        <dbReference type="ARBA" id="ARBA00048699"/>
    </source>
</evidence>
<organism evidence="13 14">
    <name type="scientific">Bos indicus</name>
    <name type="common">Zebu</name>
    <dbReference type="NCBI Taxonomy" id="9915"/>
    <lineage>
        <taxon>Eukaryota</taxon>
        <taxon>Metazoa</taxon>
        <taxon>Chordata</taxon>
        <taxon>Craniata</taxon>
        <taxon>Vertebrata</taxon>
        <taxon>Euteleostomi</taxon>
        <taxon>Mammalia</taxon>
        <taxon>Eutheria</taxon>
        <taxon>Laurasiatheria</taxon>
        <taxon>Artiodactyla</taxon>
        <taxon>Ruminantia</taxon>
        <taxon>Pecora</taxon>
        <taxon>Bovidae</taxon>
        <taxon>Bovinae</taxon>
        <taxon>Bos</taxon>
    </lineage>
</organism>
<keyword evidence="4" id="KW-1015">Disulfide bond</keyword>
<proteinExistence type="inferred from homology"/>
<evidence type="ECO:0000256" key="10">
    <source>
        <dbReference type="RuleBase" id="RU003654"/>
    </source>
</evidence>
<evidence type="ECO:0000259" key="12">
    <source>
        <dbReference type="SMART" id="SM00085"/>
    </source>
</evidence>
<comment type="catalytic activity">
    <reaction evidence="5">
        <text>1-hexadecanoyl-2-(9Z-octadecenoyl)-sn-glycero-3-phospho-(1'-sn-glycerol) + H2O = 1-hexadecanoyl-sn-glycero-3-phospho-(1'-sn-glycerol) + (9Z)-octadecenoate + H(+)</text>
        <dbReference type="Rhea" id="RHEA:40919"/>
        <dbReference type="ChEBI" id="CHEBI:15377"/>
        <dbReference type="ChEBI" id="CHEBI:15378"/>
        <dbReference type="ChEBI" id="CHEBI:30823"/>
        <dbReference type="ChEBI" id="CHEBI:72841"/>
        <dbReference type="ChEBI" id="CHEBI:75158"/>
    </reaction>
    <physiologicalReaction direction="left-to-right" evidence="5">
        <dbReference type="Rhea" id="RHEA:40920"/>
    </physiologicalReaction>
</comment>
<protein>
    <submittedName>
        <fullName evidence="14">Inactive group IIC secretory phospholipase A2 isoform X1</fullName>
    </submittedName>
</protein>
<dbReference type="PANTHER" id="PTHR11716:SF5">
    <property type="entry name" value="INACTIVE GROUP IIC SECRETORY PHOSPHOLIPASE A2-RELATED"/>
    <property type="match status" value="1"/>
</dbReference>
<dbReference type="SUPFAM" id="SSF48619">
    <property type="entry name" value="Phospholipase A2, PLA2"/>
    <property type="match status" value="1"/>
</dbReference>
<evidence type="ECO:0000256" key="1">
    <source>
        <dbReference type="ARBA" id="ARBA00004613"/>
    </source>
</evidence>
<name>A0ABM4RDY5_BOSIN</name>
<comment type="catalytic activity">
    <reaction evidence="8">
        <text>1-hexadecanoyl-2-(9Z-octadecenoyl)-sn-glycero-3-phosphocholine + H2O = 1-hexadecanoyl-sn-glycero-3-phosphocholine + (9Z)-octadecenoate + H(+)</text>
        <dbReference type="Rhea" id="RHEA:38779"/>
        <dbReference type="ChEBI" id="CHEBI:15377"/>
        <dbReference type="ChEBI" id="CHEBI:15378"/>
        <dbReference type="ChEBI" id="CHEBI:30823"/>
        <dbReference type="ChEBI" id="CHEBI:72998"/>
        <dbReference type="ChEBI" id="CHEBI:73001"/>
    </reaction>
    <physiologicalReaction direction="left-to-right" evidence="8">
        <dbReference type="Rhea" id="RHEA:38780"/>
    </physiologicalReaction>
</comment>
<reference evidence="13" key="1">
    <citation type="submission" date="2025-05" db="UniProtKB">
        <authorList>
            <consortium name="RefSeq"/>
        </authorList>
    </citation>
    <scope>NUCLEOTIDE SEQUENCE [LARGE SCALE GENOMIC DNA]</scope>
</reference>
<evidence type="ECO:0000256" key="4">
    <source>
        <dbReference type="ARBA" id="ARBA00023157"/>
    </source>
</evidence>
<evidence type="ECO:0000256" key="7">
    <source>
        <dbReference type="ARBA" id="ARBA00048227"/>
    </source>
</evidence>
<dbReference type="InterPro" id="IPR001211">
    <property type="entry name" value="PLA2"/>
</dbReference>
<evidence type="ECO:0000256" key="2">
    <source>
        <dbReference type="ARBA" id="ARBA00007056"/>
    </source>
</evidence>
<dbReference type="PANTHER" id="PTHR11716">
    <property type="entry name" value="PHOSPHOLIPASE A2 FAMILY MEMBER"/>
    <property type="match status" value="1"/>
</dbReference>
<evidence type="ECO:0000256" key="9">
    <source>
        <dbReference type="ARBA" id="ARBA00049039"/>
    </source>
</evidence>
<dbReference type="InterPro" id="IPR016090">
    <property type="entry name" value="PLA2-like_dom"/>
</dbReference>
<dbReference type="InterPro" id="IPR033112">
    <property type="entry name" value="PLA2_Asp_AS"/>
</dbReference>
<comment type="catalytic activity">
    <reaction evidence="7">
        <text>1,2-dihexadecanoyl-sn-glycero-3-phosphocholine + H2O = 1-hexadecanoyl-sn-glycero-3-phosphocholine + hexadecanoate + H(+)</text>
        <dbReference type="Rhea" id="RHEA:41223"/>
        <dbReference type="ChEBI" id="CHEBI:7896"/>
        <dbReference type="ChEBI" id="CHEBI:15377"/>
        <dbReference type="ChEBI" id="CHEBI:15378"/>
        <dbReference type="ChEBI" id="CHEBI:72998"/>
        <dbReference type="ChEBI" id="CHEBI:72999"/>
    </reaction>
    <physiologicalReaction direction="left-to-right" evidence="7">
        <dbReference type="Rhea" id="RHEA:41224"/>
    </physiologicalReaction>
</comment>
<reference evidence="14" key="2">
    <citation type="submission" date="2025-08" db="UniProtKB">
        <authorList>
            <consortium name="RefSeq"/>
        </authorList>
    </citation>
    <scope>IDENTIFICATION</scope>
    <source>
        <tissue evidence="14">Blood</tissue>
    </source>
</reference>
<gene>
    <name evidence="14" type="primary">PLA2G2C</name>
</gene>